<comment type="caution">
    <text evidence="1">The sequence shown here is derived from an EMBL/GenBank/DDBJ whole genome shotgun (WGS) entry which is preliminary data.</text>
</comment>
<dbReference type="AlphaFoldDB" id="A0A369UQ29"/>
<dbReference type="OrthoDB" id="9814566at2"/>
<evidence type="ECO:0000313" key="2">
    <source>
        <dbReference type="Proteomes" id="UP000253782"/>
    </source>
</evidence>
<dbReference type="InterPro" id="IPR017143">
    <property type="entry name" value="UCP037225"/>
</dbReference>
<reference evidence="1 2" key="1">
    <citation type="submission" date="2018-07" db="EMBL/GenBank/DDBJ databases">
        <title>Dyella tabacisoli L4-6T, whole genome shotgun sequence.</title>
        <authorList>
            <person name="Zhou X.-K."/>
            <person name="Li W.-J."/>
            <person name="Duan Y.-Q."/>
        </authorList>
    </citation>
    <scope>NUCLEOTIDE SEQUENCE [LARGE SCALE GENOMIC DNA]</scope>
    <source>
        <strain evidence="1 2">L4-6</strain>
    </source>
</reference>
<name>A0A369UQ29_9GAMM</name>
<protein>
    <submittedName>
        <fullName evidence="1">CPXCG motif-containing cysteine-rich protein</fullName>
    </submittedName>
</protein>
<dbReference type="Proteomes" id="UP000253782">
    <property type="component" value="Unassembled WGS sequence"/>
</dbReference>
<dbReference type="InterPro" id="IPR025990">
    <property type="entry name" value="zinc_ribbon_bacterial"/>
</dbReference>
<sequence>MQMPQTIHCPYCGETIYILVDTSIEHQRYIEDCHVCCQPITLTINADEDGEWQIGVQSEDDG</sequence>
<dbReference type="Pfam" id="PF14255">
    <property type="entry name" value="Zn_ribbon_21"/>
    <property type="match status" value="1"/>
</dbReference>
<accession>A0A369UQ29</accession>
<proteinExistence type="predicted"/>
<dbReference type="PIRSF" id="PIRSF037225">
    <property type="entry name" value="UCP037225"/>
    <property type="match status" value="1"/>
</dbReference>
<dbReference type="EMBL" id="QQAH01000003">
    <property type="protein sequence ID" value="RDD82756.1"/>
    <property type="molecule type" value="Genomic_DNA"/>
</dbReference>
<gene>
    <name evidence="1" type="ORF">DVJ77_04345</name>
</gene>
<dbReference type="SUPFAM" id="SSF57783">
    <property type="entry name" value="Zinc beta-ribbon"/>
    <property type="match status" value="1"/>
</dbReference>
<evidence type="ECO:0000313" key="1">
    <source>
        <dbReference type="EMBL" id="RDD82756.1"/>
    </source>
</evidence>
<dbReference type="RefSeq" id="WP_114844271.1">
    <property type="nucleotide sequence ID" value="NZ_JBHSPE010000001.1"/>
</dbReference>
<keyword evidence="2" id="KW-1185">Reference proteome</keyword>
<organism evidence="1 2">
    <name type="scientific">Dyella tabacisoli</name>
    <dbReference type="NCBI Taxonomy" id="2282381"/>
    <lineage>
        <taxon>Bacteria</taxon>
        <taxon>Pseudomonadati</taxon>
        <taxon>Pseudomonadota</taxon>
        <taxon>Gammaproteobacteria</taxon>
        <taxon>Lysobacterales</taxon>
        <taxon>Rhodanobacteraceae</taxon>
        <taxon>Dyella</taxon>
    </lineage>
</organism>